<dbReference type="InterPro" id="IPR041497">
    <property type="entry name" value="Thump-like"/>
</dbReference>
<evidence type="ECO:0000259" key="1">
    <source>
        <dbReference type="Pfam" id="PF18096"/>
    </source>
</evidence>
<dbReference type="STRING" id="865937.Gilli_0542"/>
<gene>
    <name evidence="3" type="ORF">Gilli_0542</name>
</gene>
<accession>H2BZR2</accession>
<dbReference type="Pfam" id="PF22013">
    <property type="entry name" value="PG_1098_Fer"/>
    <property type="match status" value="1"/>
</dbReference>
<dbReference type="HOGENOM" id="CLU_038123_0_0_10"/>
<feature type="domain" description="THUMP-like" evidence="1">
    <location>
        <begin position="321"/>
        <end position="391"/>
    </location>
</feature>
<sequence>MNKALLYPEVQKFILEHLLEDLSKLILKGSPFPYVSIQEIGVQISGKNKARSKLPVWFNTQNILYPPNLNLEQTSSEKTAGYKASLISGGTLIDLTGGFGIDSYFFVEKFRHLTYCELNPELFEIATHNFKILGAKNVKTFQGNGIEFLKKAEEQFDWIYLDPSRRDEHGGKVFHLNQCTPDISENLELLFENSENIMLKTSPLLDLKAGIIGLKHVSEIHIVAVNSDVKELLWILKKGYSGKVEIKTIDFQKSETQLFETIFSNTQLEVPLSLPLKYLYEPNPAIMKSGMFRELAVHTNTLKLHSNTHLYTSEKPKNFPGRVFEVSEVLPFNKKQLKQRLKLKKANITTRNFPKSVEVIRQELKISDGGNSYLFFATNLKNEKIVLVCKKISAET</sequence>
<dbReference type="InterPro" id="IPR054168">
    <property type="entry name" value="PG_1098_Fer"/>
</dbReference>
<dbReference type="EMBL" id="JH594606">
    <property type="protein sequence ID" value="EHQ01254.1"/>
    <property type="molecule type" value="Genomic_DNA"/>
</dbReference>
<dbReference type="eggNOG" id="COG0742">
    <property type="taxonomic scope" value="Bacteria"/>
</dbReference>
<dbReference type="Gene3D" id="3.40.50.150">
    <property type="entry name" value="Vaccinia Virus protein VP39"/>
    <property type="match status" value="1"/>
</dbReference>
<proteinExistence type="predicted"/>
<dbReference type="CDD" id="cd02440">
    <property type="entry name" value="AdoMet_MTases"/>
    <property type="match status" value="1"/>
</dbReference>
<feature type="domain" description="PG-1098 ferredoxin-like" evidence="2">
    <location>
        <begin position="278"/>
        <end position="320"/>
    </location>
</feature>
<evidence type="ECO:0000313" key="3">
    <source>
        <dbReference type="EMBL" id="EHQ01254.1"/>
    </source>
</evidence>
<dbReference type="Gene3D" id="1.10.10.1110">
    <property type="entry name" value="Methyltransferase PG1098, N-terminal domain"/>
    <property type="match status" value="1"/>
</dbReference>
<dbReference type="SUPFAM" id="SSF53335">
    <property type="entry name" value="S-adenosyl-L-methionine-dependent methyltransferases"/>
    <property type="match status" value="1"/>
</dbReference>
<dbReference type="PANTHER" id="PTHR14741:SF32">
    <property type="entry name" value="TRIMETHYLGUANOSINE SYNTHASE"/>
    <property type="match status" value="1"/>
</dbReference>
<dbReference type="InterPro" id="IPR029063">
    <property type="entry name" value="SAM-dependent_MTases_sf"/>
</dbReference>
<reference evidence="4" key="1">
    <citation type="journal article" date="2012" name="Stand. Genomic Sci.">
        <title>Genome sequence of the Antarctic rhodopsins-containing flavobacterium Gillisia limnaea type strain (R-8282(T)).</title>
        <authorList>
            <person name="Riedel T."/>
            <person name="Held B."/>
            <person name="Nolan M."/>
            <person name="Lucas S."/>
            <person name="Lapidus A."/>
            <person name="Tice H."/>
            <person name="Del Rio T.G."/>
            <person name="Cheng J.F."/>
            <person name="Han C."/>
            <person name="Tapia R."/>
            <person name="Goodwin L.A."/>
            <person name="Pitluck S."/>
            <person name="Liolios K."/>
            <person name="Mavromatis K."/>
            <person name="Pagani I."/>
            <person name="Ivanova N."/>
            <person name="Mikhailova N."/>
            <person name="Pati A."/>
            <person name="Chen A."/>
            <person name="Palaniappan K."/>
            <person name="Land M."/>
            <person name="Rohde M."/>
            <person name="Tindall B.J."/>
            <person name="Detter J.C."/>
            <person name="Goker M."/>
            <person name="Bristow J."/>
            <person name="Eisen J.A."/>
            <person name="Markowitz V."/>
            <person name="Hugenholtz P."/>
            <person name="Kyrpides N.C."/>
            <person name="Klenk H.P."/>
            <person name="Woyke T."/>
        </authorList>
    </citation>
    <scope>NUCLEOTIDE SEQUENCE [LARGE SCALE GENOMIC DNA]</scope>
    <source>
        <strain evidence="4">DSM 15749 / LMG 21470 / R-8282</strain>
    </source>
</reference>
<dbReference type="AlphaFoldDB" id="H2BZR2"/>
<keyword evidence="4" id="KW-1185">Reference proteome</keyword>
<dbReference type="Proteomes" id="UP000003844">
    <property type="component" value="Unassembled WGS sequence"/>
</dbReference>
<dbReference type="PANTHER" id="PTHR14741">
    <property type="entry name" value="S-ADENOSYLMETHIONINE-DEPENDENT METHYLTRANSFERASE RELATED"/>
    <property type="match status" value="1"/>
</dbReference>
<evidence type="ECO:0000313" key="4">
    <source>
        <dbReference type="Proteomes" id="UP000003844"/>
    </source>
</evidence>
<name>H2BZR2_GILLR</name>
<dbReference type="RefSeq" id="WP_006987579.1">
    <property type="nucleotide sequence ID" value="NZ_JH594606.1"/>
</dbReference>
<dbReference type="OrthoDB" id="1000417at2"/>
<evidence type="ECO:0000259" key="2">
    <source>
        <dbReference type="Pfam" id="PF22013"/>
    </source>
</evidence>
<organism evidence="3 4">
    <name type="scientific">Gillisia limnaea (strain DSM 15749 / LMG 21470 / R-8282)</name>
    <dbReference type="NCBI Taxonomy" id="865937"/>
    <lineage>
        <taxon>Bacteria</taxon>
        <taxon>Pseudomonadati</taxon>
        <taxon>Bacteroidota</taxon>
        <taxon>Flavobacteriia</taxon>
        <taxon>Flavobacteriales</taxon>
        <taxon>Flavobacteriaceae</taxon>
        <taxon>Gillisia</taxon>
    </lineage>
</organism>
<protein>
    <submittedName>
        <fullName evidence="3">S-adenosyl-L-methionine-dependentmethyltransfera se</fullName>
    </submittedName>
</protein>
<dbReference type="Pfam" id="PF18096">
    <property type="entry name" value="Thump_like"/>
    <property type="match status" value="1"/>
</dbReference>